<feature type="region of interest" description="Disordered" evidence="5">
    <location>
        <begin position="1022"/>
        <end position="1042"/>
    </location>
</feature>
<dbReference type="InterPro" id="IPR011713">
    <property type="entry name" value="Leu-rich_rpt_3"/>
</dbReference>
<dbReference type="Gene3D" id="1.10.8.430">
    <property type="entry name" value="Helical domain of apoptotic protease-activating factors"/>
    <property type="match status" value="1"/>
</dbReference>
<dbReference type="InterPro" id="IPR032675">
    <property type="entry name" value="LRR_dom_sf"/>
</dbReference>
<dbReference type="Gene3D" id="3.40.50.10140">
    <property type="entry name" value="Toll/interleukin-1 receptor homology (TIR) domain"/>
    <property type="match status" value="1"/>
</dbReference>
<proteinExistence type="predicted"/>
<evidence type="ECO:0000313" key="7">
    <source>
        <dbReference type="Proteomes" id="UP000694864"/>
    </source>
</evidence>
<evidence type="ECO:0000256" key="1">
    <source>
        <dbReference type="ARBA" id="ARBA00022614"/>
    </source>
</evidence>
<keyword evidence="1" id="KW-0433">Leucine-rich repeat</keyword>
<dbReference type="Gene3D" id="3.80.10.10">
    <property type="entry name" value="Ribonuclease Inhibitor"/>
    <property type="match status" value="2"/>
</dbReference>
<evidence type="ECO:0000256" key="5">
    <source>
        <dbReference type="SAM" id="MobiDB-lite"/>
    </source>
</evidence>
<dbReference type="Gene3D" id="3.40.50.300">
    <property type="entry name" value="P-loop containing nucleotide triphosphate hydrolases"/>
    <property type="match status" value="1"/>
</dbReference>
<keyword evidence="7" id="KW-1185">Reference proteome</keyword>
<dbReference type="GeneID" id="104753073"/>
<dbReference type="SUPFAM" id="SSF52058">
    <property type="entry name" value="L domain-like"/>
    <property type="match status" value="1"/>
</dbReference>
<organism evidence="7 8">
    <name type="scientific">Camelina sativa</name>
    <name type="common">False flax</name>
    <name type="synonym">Myagrum sativum</name>
    <dbReference type="NCBI Taxonomy" id="90675"/>
    <lineage>
        <taxon>Eukaryota</taxon>
        <taxon>Viridiplantae</taxon>
        <taxon>Streptophyta</taxon>
        <taxon>Embryophyta</taxon>
        <taxon>Tracheophyta</taxon>
        <taxon>Spermatophyta</taxon>
        <taxon>Magnoliopsida</taxon>
        <taxon>eudicotyledons</taxon>
        <taxon>Gunneridae</taxon>
        <taxon>Pentapetalae</taxon>
        <taxon>rosids</taxon>
        <taxon>malvids</taxon>
        <taxon>Brassicales</taxon>
        <taxon>Brassicaceae</taxon>
        <taxon>Camelineae</taxon>
        <taxon>Camelina</taxon>
    </lineage>
</organism>
<dbReference type="InterPro" id="IPR044974">
    <property type="entry name" value="Disease_R_plants"/>
</dbReference>
<dbReference type="Pfam" id="PF01582">
    <property type="entry name" value="TIR"/>
    <property type="match status" value="1"/>
</dbReference>
<keyword evidence="2" id="KW-0677">Repeat</keyword>
<dbReference type="InterPro" id="IPR042197">
    <property type="entry name" value="Apaf_helical"/>
</dbReference>
<dbReference type="PANTHER" id="PTHR11017:SF418">
    <property type="entry name" value="DISEASE RESISTANCE PROTEIN (TIR-NBS-LRR CLASS) FAMILY-RELATED"/>
    <property type="match status" value="1"/>
</dbReference>
<evidence type="ECO:0000256" key="4">
    <source>
        <dbReference type="ARBA" id="ARBA00023027"/>
    </source>
</evidence>
<dbReference type="InterPro" id="IPR036390">
    <property type="entry name" value="WH_DNA-bd_sf"/>
</dbReference>
<dbReference type="InterPro" id="IPR035897">
    <property type="entry name" value="Toll_tir_struct_dom_sf"/>
</dbReference>
<evidence type="ECO:0000256" key="2">
    <source>
        <dbReference type="ARBA" id="ARBA00022737"/>
    </source>
</evidence>
<name>A0ABM0WNH2_CAMSA</name>
<reference evidence="7" key="1">
    <citation type="journal article" date="2014" name="Nat. Commun.">
        <title>The emerging biofuel crop Camelina sativa retains a highly undifferentiated hexaploid genome structure.</title>
        <authorList>
            <person name="Kagale S."/>
            <person name="Koh C."/>
            <person name="Nixon J."/>
            <person name="Bollina V."/>
            <person name="Clarke W.E."/>
            <person name="Tuteja R."/>
            <person name="Spillane C."/>
            <person name="Robinson S.J."/>
            <person name="Links M.G."/>
            <person name="Clarke C."/>
            <person name="Higgins E.E."/>
            <person name="Huebert T."/>
            <person name="Sharpe A.G."/>
            <person name="Parkin I.A."/>
        </authorList>
    </citation>
    <scope>NUCLEOTIDE SEQUENCE [LARGE SCALE GENOMIC DNA]</scope>
    <source>
        <strain evidence="7">cv. DH55</strain>
    </source>
</reference>
<keyword evidence="4" id="KW-0520">NAD</keyword>
<dbReference type="InterPro" id="IPR002182">
    <property type="entry name" value="NB-ARC"/>
</dbReference>
<evidence type="ECO:0000259" key="6">
    <source>
        <dbReference type="PROSITE" id="PS50104"/>
    </source>
</evidence>
<dbReference type="SUPFAM" id="SSF52200">
    <property type="entry name" value="Toll/Interleukin receptor TIR domain"/>
    <property type="match status" value="1"/>
</dbReference>
<feature type="compositionally biased region" description="Basic and acidic residues" evidence="5">
    <location>
        <begin position="1032"/>
        <end position="1042"/>
    </location>
</feature>
<dbReference type="Proteomes" id="UP000694864">
    <property type="component" value="Chromosome 16"/>
</dbReference>
<dbReference type="SMART" id="SM00382">
    <property type="entry name" value="AAA"/>
    <property type="match status" value="1"/>
</dbReference>
<evidence type="ECO:0000313" key="8">
    <source>
        <dbReference type="RefSeq" id="XP_010473654.1"/>
    </source>
</evidence>
<dbReference type="InterPro" id="IPR000157">
    <property type="entry name" value="TIR_dom"/>
</dbReference>
<accession>A0ABM0WNH2</accession>
<reference evidence="8" key="2">
    <citation type="submission" date="2025-08" db="UniProtKB">
        <authorList>
            <consortium name="RefSeq"/>
        </authorList>
    </citation>
    <scope>IDENTIFICATION</scope>
    <source>
        <tissue evidence="8">Leaf</tissue>
    </source>
</reference>
<dbReference type="Pfam" id="PF23282">
    <property type="entry name" value="WHD_ROQ1"/>
    <property type="match status" value="1"/>
</dbReference>
<dbReference type="InterPro" id="IPR058192">
    <property type="entry name" value="WHD_ROQ1-like"/>
</dbReference>
<protein>
    <submittedName>
        <fullName evidence="8">Disease resistance protein RML1A-like isoform X1</fullName>
    </submittedName>
</protein>
<gene>
    <name evidence="8" type="primary">LOC104753073</name>
</gene>
<sequence>MASSSSSAPHTWRYRVFTSFHGSDVRTSFLSHFRKQFYYNGITMFDDQRIVRGETISPALTQAIRESRISIVVLSRNYASSSWCLDELLEILKCKEDIGQIVMTVFYGVDPSEVRNQSGDFGLAFNETCARETEEEKRKWSQALNYVGNIAGEHLLNWDNEAKMIEKIVRDVSDKLNVTPSRDFDDMVGLEAHLRKMESLLELDHDEVKIVGITGPAGIGKTTIARALHSLLSNRFHLSCFVDNLRRSYQSGFDEYGLKLCLQEQFLSKILNQSGMRICHLGAIKERLCDMKVLVILDDVNDVKQLEALANETWFGLGSRIIVTTENKDLLRQHGINNTYHVKFPCREEALEILCRYAFRQSSPRLGFKKLAESVTWLCGDLPLGLRVVGSSLYGKNEDEWKYTLCRLETIIDRDIEDVLKVGYESLHENEKSLFLHIAVFFNNKDGELVKAMLADKKLNIEHGLNILESKSLISRDGGIRMHKLLQQVGIQANQREEPCKRRILIDAQDICYALENETGNGIVSGILFDTSGINEVTISKRALRRMVNLRFLRVYKSSGDGNDRMDIPEDMEFPPLLRLLDWDAYPAKCLPLKFRAENLVELNMRNSQLEYLWQGTQMLTNLKKMDLSCSAHLKELPDLSFATNLEKLDVSFCRALIELPSSIGNLQKLDKLNIGYCESLQVIPTHINLASLEVIYLTGCLKLKSFPVFSTTIRSISLQRTGVEEVAASVRHCSKLLYIYITECRTLKSFTHLPTSLQVLDLSMTDIEMIPDCIKDLQWLDSLRLFRCTKLKALPELPGSLTLLTAEDCESLERVTYPLNTPNAQLNFTNSFKLGEEAQRAIIQQPFLDGSACFHGSTMPSEFNHRARGSSVNITLPSSGSSTFKACVVISPNHRQHARDCRIVTLGCRLIDNRGWYNYIKSVFLRHPEKSTGMRTKHLCIFHGTVPEVSNDAVFEVYISSENQLDNYKIIECGVQILTNEVDIKSDRGSVDYDYSSYDVDNDRYEFDDFNDVLYDSEDGLISCDSESDEQEKTSDKVERR</sequence>
<dbReference type="InterPro" id="IPR003593">
    <property type="entry name" value="AAA+_ATPase"/>
</dbReference>
<dbReference type="PROSITE" id="PS50104">
    <property type="entry name" value="TIR"/>
    <property type="match status" value="1"/>
</dbReference>
<dbReference type="SUPFAM" id="SSF52540">
    <property type="entry name" value="P-loop containing nucleoside triphosphate hydrolases"/>
    <property type="match status" value="1"/>
</dbReference>
<feature type="domain" description="TIR" evidence="6">
    <location>
        <begin position="12"/>
        <end position="176"/>
    </location>
</feature>
<dbReference type="InterPro" id="IPR027417">
    <property type="entry name" value="P-loop_NTPase"/>
</dbReference>
<dbReference type="Pfam" id="PF07725">
    <property type="entry name" value="LRR_3"/>
    <property type="match status" value="1"/>
</dbReference>
<dbReference type="SUPFAM" id="SSF46785">
    <property type="entry name" value="Winged helix' DNA-binding domain"/>
    <property type="match status" value="1"/>
</dbReference>
<dbReference type="SMART" id="SM00255">
    <property type="entry name" value="TIR"/>
    <property type="match status" value="1"/>
</dbReference>
<keyword evidence="3" id="KW-0611">Plant defense</keyword>
<dbReference type="PANTHER" id="PTHR11017">
    <property type="entry name" value="LEUCINE-RICH REPEAT-CONTAINING PROTEIN"/>
    <property type="match status" value="1"/>
</dbReference>
<evidence type="ECO:0000256" key="3">
    <source>
        <dbReference type="ARBA" id="ARBA00022821"/>
    </source>
</evidence>
<dbReference type="RefSeq" id="XP_010473654.1">
    <property type="nucleotide sequence ID" value="XM_010475352.1"/>
</dbReference>
<dbReference type="Pfam" id="PF00931">
    <property type="entry name" value="NB-ARC"/>
    <property type="match status" value="1"/>
</dbReference>
<dbReference type="PRINTS" id="PR00364">
    <property type="entry name" value="DISEASERSIST"/>
</dbReference>